<evidence type="ECO:0000313" key="3">
    <source>
        <dbReference type="Proteomes" id="UP001497512"/>
    </source>
</evidence>
<evidence type="ECO:0000313" key="2">
    <source>
        <dbReference type="EMBL" id="CAK9221116.1"/>
    </source>
</evidence>
<name>A0ABP0UHU6_9BRYO</name>
<feature type="region of interest" description="Disordered" evidence="1">
    <location>
        <begin position="74"/>
        <end position="157"/>
    </location>
</feature>
<proteinExistence type="predicted"/>
<sequence length="157" mass="17357">MSSSSSKRAGAIREEQWKNLRRKLATTASGDRHRGHAGPSSIGQGRDGQQASPPSGKFLPIPITLSFLRSPFCFRGGRIGTRNSKSHRRRRGNRDRSLDRKFEDSGREVAQKKLLEESEHPRYGPPHEPDSERALGQRIRKNLPPGGGNPKSIASGL</sequence>
<keyword evidence="3" id="KW-1185">Reference proteome</keyword>
<feature type="region of interest" description="Disordered" evidence="1">
    <location>
        <begin position="1"/>
        <end position="61"/>
    </location>
</feature>
<evidence type="ECO:0000256" key="1">
    <source>
        <dbReference type="SAM" id="MobiDB-lite"/>
    </source>
</evidence>
<reference evidence="2" key="1">
    <citation type="submission" date="2024-02" db="EMBL/GenBank/DDBJ databases">
        <authorList>
            <consortium name="ELIXIR-Norway"/>
            <consortium name="Elixir Norway"/>
        </authorList>
    </citation>
    <scope>NUCLEOTIDE SEQUENCE</scope>
</reference>
<protein>
    <submittedName>
        <fullName evidence="2">Uncharacterized protein</fullName>
    </submittedName>
</protein>
<feature type="compositionally biased region" description="Polar residues" evidence="1">
    <location>
        <begin position="41"/>
        <end position="53"/>
    </location>
</feature>
<organism evidence="2 3">
    <name type="scientific">Sphagnum troendelagicum</name>
    <dbReference type="NCBI Taxonomy" id="128251"/>
    <lineage>
        <taxon>Eukaryota</taxon>
        <taxon>Viridiplantae</taxon>
        <taxon>Streptophyta</taxon>
        <taxon>Embryophyta</taxon>
        <taxon>Bryophyta</taxon>
        <taxon>Sphagnophytina</taxon>
        <taxon>Sphagnopsida</taxon>
        <taxon>Sphagnales</taxon>
        <taxon>Sphagnaceae</taxon>
        <taxon>Sphagnum</taxon>
    </lineage>
</organism>
<dbReference type="Proteomes" id="UP001497512">
    <property type="component" value="Chromosome 3"/>
</dbReference>
<gene>
    <name evidence="2" type="ORF">CSSPTR1EN2_LOCUS15795</name>
</gene>
<dbReference type="EMBL" id="OZ019895">
    <property type="protein sequence ID" value="CAK9221116.1"/>
    <property type="molecule type" value="Genomic_DNA"/>
</dbReference>
<feature type="compositionally biased region" description="Basic and acidic residues" evidence="1">
    <location>
        <begin position="94"/>
        <end position="135"/>
    </location>
</feature>
<accession>A0ABP0UHU6</accession>
<feature type="compositionally biased region" description="Basic residues" evidence="1">
    <location>
        <begin position="84"/>
        <end position="93"/>
    </location>
</feature>